<evidence type="ECO:0008006" key="4">
    <source>
        <dbReference type="Google" id="ProtNLM"/>
    </source>
</evidence>
<dbReference type="EMBL" id="CP004350">
    <property type="protein sequence ID" value="AHI18673.1"/>
    <property type="molecule type" value="Genomic_DNA"/>
</dbReference>
<sequence length="133" mass="14650">MSVKEQRLYRQKGFALPFPEVLIAIVGLTLVVVFPEDRNFDLNVFATLALASAVIALPLGIPLVMVKIKCFWFDIAYVILGVMMVKFFVSLPDGAYIGEGLLVFIGVSFVISGFSHALRRLLVSHSAERSSSK</sequence>
<keyword evidence="1" id="KW-0812">Transmembrane</keyword>
<proteinExistence type="predicted"/>
<keyword evidence="1" id="KW-0472">Membrane</keyword>
<feature type="transmembrane region" description="Helical" evidence="1">
    <location>
        <begin position="71"/>
        <end position="89"/>
    </location>
</feature>
<protein>
    <recommendedName>
        <fullName evidence="4">Integral membrane protein</fullName>
    </recommendedName>
</protein>
<reference evidence="3" key="1">
    <citation type="submission" date="2013-02" db="EMBL/GenBank/DDBJ databases">
        <title>The complete genome sequence of Corynebacterium casei LMG S-19264 (=DSM 44701).</title>
        <authorList>
            <person name="Ruckert C."/>
            <person name="Albersmeier A."/>
            <person name="Kalinowski J."/>
        </authorList>
    </citation>
    <scope>NUCLEOTIDE SEQUENCE [LARGE SCALE GENOMIC DNA]</scope>
    <source>
        <strain evidence="3">LMG S-19264</strain>
    </source>
</reference>
<evidence type="ECO:0000313" key="2">
    <source>
        <dbReference type="EMBL" id="AHI18673.1"/>
    </source>
</evidence>
<gene>
    <name evidence="2" type="ORF">CCASEI_00440</name>
</gene>
<dbReference type="GeneID" id="82876312"/>
<evidence type="ECO:0000313" key="3">
    <source>
        <dbReference type="Proteomes" id="UP000019226"/>
    </source>
</evidence>
<organism evidence="2 3">
    <name type="scientific">Corynebacterium casei LMG S-19264</name>
    <dbReference type="NCBI Taxonomy" id="1285583"/>
    <lineage>
        <taxon>Bacteria</taxon>
        <taxon>Bacillati</taxon>
        <taxon>Actinomycetota</taxon>
        <taxon>Actinomycetes</taxon>
        <taxon>Mycobacteriales</taxon>
        <taxon>Corynebacteriaceae</taxon>
        <taxon>Corynebacterium</taxon>
    </lineage>
</organism>
<feature type="transmembrane region" description="Helical" evidence="1">
    <location>
        <begin position="95"/>
        <end position="114"/>
    </location>
</feature>
<feature type="transmembrane region" description="Helical" evidence="1">
    <location>
        <begin position="40"/>
        <end position="64"/>
    </location>
</feature>
<dbReference type="Proteomes" id="UP000019226">
    <property type="component" value="Chromosome"/>
</dbReference>
<keyword evidence="3" id="KW-1185">Reference proteome</keyword>
<accession>A0ABN4CBD5</accession>
<dbReference type="RefSeq" id="WP_006822408.1">
    <property type="nucleotide sequence ID" value="NZ_CP004350.1"/>
</dbReference>
<keyword evidence="1" id="KW-1133">Transmembrane helix</keyword>
<name>A0ABN4CBD5_9CORY</name>
<feature type="transmembrane region" description="Helical" evidence="1">
    <location>
        <begin position="14"/>
        <end position="34"/>
    </location>
</feature>
<evidence type="ECO:0000256" key="1">
    <source>
        <dbReference type="SAM" id="Phobius"/>
    </source>
</evidence>